<evidence type="ECO:0000256" key="1">
    <source>
        <dbReference type="SAM" id="Phobius"/>
    </source>
</evidence>
<organism evidence="2 3">
    <name type="scientific">Streptomyces murinus</name>
    <dbReference type="NCBI Taxonomy" id="33900"/>
    <lineage>
        <taxon>Bacteria</taxon>
        <taxon>Bacillati</taxon>
        <taxon>Actinomycetota</taxon>
        <taxon>Actinomycetes</taxon>
        <taxon>Kitasatosporales</taxon>
        <taxon>Streptomycetaceae</taxon>
        <taxon>Streptomyces</taxon>
    </lineage>
</organism>
<gene>
    <name evidence="2" type="ORF">HDA42_004168</name>
</gene>
<feature type="transmembrane region" description="Helical" evidence="1">
    <location>
        <begin position="6"/>
        <end position="28"/>
    </location>
</feature>
<evidence type="ECO:0000313" key="3">
    <source>
        <dbReference type="Proteomes" id="UP000577386"/>
    </source>
</evidence>
<name>A0A7W3RMD0_STRMR</name>
<evidence type="ECO:0000313" key="2">
    <source>
        <dbReference type="EMBL" id="MBA9054990.1"/>
    </source>
</evidence>
<protein>
    <submittedName>
        <fullName evidence="2">Uncharacterized protein</fullName>
    </submittedName>
</protein>
<keyword evidence="1" id="KW-0472">Membrane</keyword>
<sequence length="178" mass="18744">MAHPVLALATTAVTAAGCVWYLPALADLRAGADRPVSRRVRAASCVTAWATAAAVAVLLLTTNPWTWPATAAATGTLLALALLISAALHHSRETREAATHWTELTPAQSPPTPDRTRYVVAVLLTTGLTTATIIGALRLAENPDTPTAWLTTITTPAAILALFITLAATHTHHHRHPH</sequence>
<feature type="transmembrane region" description="Helical" evidence="1">
    <location>
        <begin position="67"/>
        <end position="88"/>
    </location>
</feature>
<reference evidence="2 3" key="1">
    <citation type="submission" date="2020-08" db="EMBL/GenBank/DDBJ databases">
        <title>Sequencing the genomes of 1000 actinobacteria strains.</title>
        <authorList>
            <person name="Klenk H.-P."/>
        </authorList>
    </citation>
    <scope>NUCLEOTIDE SEQUENCE [LARGE SCALE GENOMIC DNA]</scope>
    <source>
        <strain evidence="2 3">DSM 41827</strain>
    </source>
</reference>
<feature type="transmembrane region" description="Helical" evidence="1">
    <location>
        <begin position="40"/>
        <end position="61"/>
    </location>
</feature>
<comment type="caution">
    <text evidence="2">The sequence shown here is derived from an EMBL/GenBank/DDBJ whole genome shotgun (WGS) entry which is preliminary data.</text>
</comment>
<proteinExistence type="predicted"/>
<keyword evidence="1" id="KW-0812">Transmembrane</keyword>
<accession>A0A7W3RMD0</accession>
<dbReference type="AlphaFoldDB" id="A0A7W3RMD0"/>
<dbReference type="GeneID" id="93975450"/>
<dbReference type="EMBL" id="JACJIJ010000002">
    <property type="protein sequence ID" value="MBA9054990.1"/>
    <property type="molecule type" value="Genomic_DNA"/>
</dbReference>
<dbReference type="RefSeq" id="WP_182776299.1">
    <property type="nucleotide sequence ID" value="NZ_BAAAHW010000004.1"/>
</dbReference>
<dbReference type="Proteomes" id="UP000577386">
    <property type="component" value="Unassembled WGS sequence"/>
</dbReference>
<feature type="transmembrane region" description="Helical" evidence="1">
    <location>
        <begin position="149"/>
        <end position="168"/>
    </location>
</feature>
<feature type="transmembrane region" description="Helical" evidence="1">
    <location>
        <begin position="118"/>
        <end position="137"/>
    </location>
</feature>
<keyword evidence="3" id="KW-1185">Reference proteome</keyword>
<keyword evidence="1" id="KW-1133">Transmembrane helix</keyword>